<dbReference type="AlphaFoldDB" id="A0AAD7J4G0"/>
<feature type="region of interest" description="Disordered" evidence="1">
    <location>
        <begin position="1"/>
        <end position="58"/>
    </location>
</feature>
<sequence>MYTSASREVPSTAPPPYSPRPNAAPSDTQRGASRDDPQHLATERSPLVKPSADSPSPKTYTSRRFLVCIALLVLVVLAHWRPGDDALNPAVRARLRREWDVEVRAHEALRAGWETERLELVAMRDQLLRDRETWANECEANRLEEERRKQEDEERVRAGFAWEGLRGEERCLRHAAREYTARITNVPREYDPVRACTETAVEIHGLRTDGPQWCEDRGCGVVLGHWTVDYSEPTCVTYFDWFKDKGCTSPGSGRRRIESPLENLQYDDDWRTMCSTTPADFRYLHFDSPDMCENWGQYGVWGIWEIEDRGC</sequence>
<name>A0AAD7J4G0_9AGAR</name>
<comment type="caution">
    <text evidence="2">The sequence shown here is derived from an EMBL/GenBank/DDBJ whole genome shotgun (WGS) entry which is preliminary data.</text>
</comment>
<accession>A0AAD7J4G0</accession>
<organism evidence="2 3">
    <name type="scientific">Mycena maculata</name>
    <dbReference type="NCBI Taxonomy" id="230809"/>
    <lineage>
        <taxon>Eukaryota</taxon>
        <taxon>Fungi</taxon>
        <taxon>Dikarya</taxon>
        <taxon>Basidiomycota</taxon>
        <taxon>Agaricomycotina</taxon>
        <taxon>Agaricomycetes</taxon>
        <taxon>Agaricomycetidae</taxon>
        <taxon>Agaricales</taxon>
        <taxon>Marasmiineae</taxon>
        <taxon>Mycenaceae</taxon>
        <taxon>Mycena</taxon>
    </lineage>
</organism>
<evidence type="ECO:0000256" key="1">
    <source>
        <dbReference type="SAM" id="MobiDB-lite"/>
    </source>
</evidence>
<proteinExistence type="predicted"/>
<reference evidence="2" key="1">
    <citation type="submission" date="2023-03" db="EMBL/GenBank/DDBJ databases">
        <title>Massive genome expansion in bonnet fungi (Mycena s.s.) driven by repeated elements and novel gene families across ecological guilds.</title>
        <authorList>
            <consortium name="Lawrence Berkeley National Laboratory"/>
            <person name="Harder C.B."/>
            <person name="Miyauchi S."/>
            <person name="Viragh M."/>
            <person name="Kuo A."/>
            <person name="Thoen E."/>
            <person name="Andreopoulos B."/>
            <person name="Lu D."/>
            <person name="Skrede I."/>
            <person name="Drula E."/>
            <person name="Henrissat B."/>
            <person name="Morin E."/>
            <person name="Kohler A."/>
            <person name="Barry K."/>
            <person name="LaButti K."/>
            <person name="Morin E."/>
            <person name="Salamov A."/>
            <person name="Lipzen A."/>
            <person name="Mereny Z."/>
            <person name="Hegedus B."/>
            <person name="Baldrian P."/>
            <person name="Stursova M."/>
            <person name="Weitz H."/>
            <person name="Taylor A."/>
            <person name="Grigoriev I.V."/>
            <person name="Nagy L.G."/>
            <person name="Martin F."/>
            <person name="Kauserud H."/>
        </authorList>
    </citation>
    <scope>NUCLEOTIDE SEQUENCE</scope>
    <source>
        <strain evidence="2">CBHHK188m</strain>
    </source>
</reference>
<evidence type="ECO:0000313" key="3">
    <source>
        <dbReference type="Proteomes" id="UP001215280"/>
    </source>
</evidence>
<dbReference type="EMBL" id="JARJLG010000062">
    <property type="protein sequence ID" value="KAJ7756090.1"/>
    <property type="molecule type" value="Genomic_DNA"/>
</dbReference>
<feature type="compositionally biased region" description="Basic and acidic residues" evidence="1">
    <location>
        <begin position="32"/>
        <end position="42"/>
    </location>
</feature>
<protein>
    <submittedName>
        <fullName evidence="2">Uncharacterized protein</fullName>
    </submittedName>
</protein>
<evidence type="ECO:0000313" key="2">
    <source>
        <dbReference type="EMBL" id="KAJ7756090.1"/>
    </source>
</evidence>
<gene>
    <name evidence="2" type="ORF">DFH07DRAFT_483446</name>
</gene>
<dbReference type="Proteomes" id="UP001215280">
    <property type="component" value="Unassembled WGS sequence"/>
</dbReference>
<keyword evidence="3" id="KW-1185">Reference proteome</keyword>